<dbReference type="SUPFAM" id="SSF57667">
    <property type="entry name" value="beta-beta-alpha zinc fingers"/>
    <property type="match status" value="1"/>
</dbReference>
<accession>A0ABR2TP48</accession>
<keyword evidence="3 8" id="KW-0863">Zinc-finger</keyword>
<reference evidence="10 11" key="1">
    <citation type="journal article" date="2024" name="G3 (Bethesda)">
        <title>Genome assembly of Hibiscus sabdariffa L. provides insights into metabolisms of medicinal natural products.</title>
        <authorList>
            <person name="Kim T."/>
        </authorList>
    </citation>
    <scope>NUCLEOTIDE SEQUENCE [LARGE SCALE GENOMIC DNA]</scope>
    <source>
        <strain evidence="10">TK-2024</strain>
        <tissue evidence="10">Old leaves</tissue>
    </source>
</reference>
<dbReference type="Pfam" id="PF13912">
    <property type="entry name" value="zf-C2H2_6"/>
    <property type="match status" value="1"/>
</dbReference>
<keyword evidence="2" id="KW-0479">Metal-binding</keyword>
<dbReference type="InterPro" id="IPR036236">
    <property type="entry name" value="Znf_C2H2_sf"/>
</dbReference>
<protein>
    <recommendedName>
        <fullName evidence="9">C2H2-type domain-containing protein</fullName>
    </recommendedName>
</protein>
<evidence type="ECO:0000313" key="10">
    <source>
        <dbReference type="EMBL" id="KAK9039250.1"/>
    </source>
</evidence>
<evidence type="ECO:0000256" key="2">
    <source>
        <dbReference type="ARBA" id="ARBA00022723"/>
    </source>
</evidence>
<gene>
    <name evidence="10" type="ORF">V6N11_024083</name>
</gene>
<sequence>MEKSDPRTKWELNRFELVGLEGEDYSCCKSPWPAKYYSCSFCKREFRSAQALGGHMNVHRKDRARLRLLSSWVLESQNPNPISSSPPDFMSSRSAYPHHSLLSPLYNTTTPTPSSSVLTYGENRRKPLNNQLGELASLKMHAQNLELQGSDEVLDLELRLGHL</sequence>
<evidence type="ECO:0000256" key="3">
    <source>
        <dbReference type="ARBA" id="ARBA00022771"/>
    </source>
</evidence>
<dbReference type="PANTHER" id="PTHR45801">
    <property type="entry name" value="OS07G0101800 PROTEIN"/>
    <property type="match status" value="1"/>
</dbReference>
<dbReference type="PROSITE" id="PS00028">
    <property type="entry name" value="ZINC_FINGER_C2H2_1"/>
    <property type="match status" value="1"/>
</dbReference>
<dbReference type="InterPro" id="IPR052426">
    <property type="entry name" value="Plant_dev_regulator"/>
</dbReference>
<proteinExistence type="predicted"/>
<dbReference type="SMART" id="SM00355">
    <property type="entry name" value="ZnF_C2H2"/>
    <property type="match status" value="1"/>
</dbReference>
<evidence type="ECO:0000256" key="1">
    <source>
        <dbReference type="ARBA" id="ARBA00004123"/>
    </source>
</evidence>
<comment type="subcellular location">
    <subcellularLocation>
        <location evidence="1">Nucleus</location>
    </subcellularLocation>
</comment>
<dbReference type="InterPro" id="IPR013087">
    <property type="entry name" value="Znf_C2H2_type"/>
</dbReference>
<dbReference type="PROSITE" id="PS50157">
    <property type="entry name" value="ZINC_FINGER_C2H2_2"/>
    <property type="match status" value="1"/>
</dbReference>
<organism evidence="10 11">
    <name type="scientific">Hibiscus sabdariffa</name>
    <name type="common">roselle</name>
    <dbReference type="NCBI Taxonomy" id="183260"/>
    <lineage>
        <taxon>Eukaryota</taxon>
        <taxon>Viridiplantae</taxon>
        <taxon>Streptophyta</taxon>
        <taxon>Embryophyta</taxon>
        <taxon>Tracheophyta</taxon>
        <taxon>Spermatophyta</taxon>
        <taxon>Magnoliopsida</taxon>
        <taxon>eudicotyledons</taxon>
        <taxon>Gunneridae</taxon>
        <taxon>Pentapetalae</taxon>
        <taxon>rosids</taxon>
        <taxon>malvids</taxon>
        <taxon>Malvales</taxon>
        <taxon>Malvaceae</taxon>
        <taxon>Malvoideae</taxon>
        <taxon>Hibiscus</taxon>
    </lineage>
</organism>
<keyword evidence="7" id="KW-0539">Nucleus</keyword>
<keyword evidence="4" id="KW-0862">Zinc</keyword>
<dbReference type="Gene3D" id="3.30.160.60">
    <property type="entry name" value="Classic Zinc Finger"/>
    <property type="match status" value="1"/>
</dbReference>
<evidence type="ECO:0000256" key="6">
    <source>
        <dbReference type="ARBA" id="ARBA00023163"/>
    </source>
</evidence>
<evidence type="ECO:0000256" key="8">
    <source>
        <dbReference type="PROSITE-ProRule" id="PRU00042"/>
    </source>
</evidence>
<keyword evidence="5" id="KW-0805">Transcription regulation</keyword>
<dbReference type="EMBL" id="JBBPBN010000005">
    <property type="protein sequence ID" value="KAK9039250.1"/>
    <property type="molecule type" value="Genomic_DNA"/>
</dbReference>
<evidence type="ECO:0000313" key="11">
    <source>
        <dbReference type="Proteomes" id="UP001396334"/>
    </source>
</evidence>
<dbReference type="Proteomes" id="UP001396334">
    <property type="component" value="Unassembled WGS sequence"/>
</dbReference>
<keyword evidence="6" id="KW-0804">Transcription</keyword>
<keyword evidence="11" id="KW-1185">Reference proteome</keyword>
<evidence type="ECO:0000259" key="9">
    <source>
        <dbReference type="PROSITE" id="PS50157"/>
    </source>
</evidence>
<dbReference type="PANTHER" id="PTHR45801:SF69">
    <property type="entry name" value="TRANSCRIPTIONAL REGULATOR SUPERMAN-LIKE"/>
    <property type="match status" value="1"/>
</dbReference>
<comment type="caution">
    <text evidence="10">The sequence shown here is derived from an EMBL/GenBank/DDBJ whole genome shotgun (WGS) entry which is preliminary data.</text>
</comment>
<evidence type="ECO:0000256" key="7">
    <source>
        <dbReference type="ARBA" id="ARBA00023242"/>
    </source>
</evidence>
<name>A0ABR2TP48_9ROSI</name>
<evidence type="ECO:0000256" key="4">
    <source>
        <dbReference type="ARBA" id="ARBA00022833"/>
    </source>
</evidence>
<feature type="domain" description="C2H2-type" evidence="9">
    <location>
        <begin position="37"/>
        <end position="64"/>
    </location>
</feature>
<evidence type="ECO:0000256" key="5">
    <source>
        <dbReference type="ARBA" id="ARBA00023015"/>
    </source>
</evidence>